<feature type="domain" description="Methyltransferase type 11" evidence="1">
    <location>
        <begin position="49"/>
        <end position="135"/>
    </location>
</feature>
<keyword evidence="2" id="KW-0808">Transferase</keyword>
<sequence>MPDAVSVTRSTYDVIAAQFAEAQAEGYPELTADLTWLASRISAGSRVADVGCGPGRDLALLRGIGFRAIGLDLSAEMLRAGGHTGVAQADMRTLPLRDGCLDGLWCQAALLHIPHDHVPEVLAEFARVVRPGGAVHLVVAEGDGEGWERHGYGGDGLRWFAYHRLDSLTDLLAAVGLTVLEATHRSHYRAWLGVRAAKLV</sequence>
<evidence type="ECO:0000259" key="1">
    <source>
        <dbReference type="Pfam" id="PF08241"/>
    </source>
</evidence>
<dbReference type="InterPro" id="IPR029063">
    <property type="entry name" value="SAM-dependent_MTases_sf"/>
</dbReference>
<accession>A0ABV8M3B3</accession>
<dbReference type="EMBL" id="JBHSAY010000035">
    <property type="protein sequence ID" value="MFC4137013.1"/>
    <property type="molecule type" value="Genomic_DNA"/>
</dbReference>
<dbReference type="Gene3D" id="3.40.50.150">
    <property type="entry name" value="Vaccinia Virus protein VP39"/>
    <property type="match status" value="1"/>
</dbReference>
<protein>
    <submittedName>
        <fullName evidence="2">Class I SAM-dependent methyltransferase</fullName>
        <ecNumber evidence="2">2.1.1.-</ecNumber>
    </submittedName>
</protein>
<dbReference type="GO" id="GO:0032259">
    <property type="term" value="P:methylation"/>
    <property type="evidence" value="ECO:0007669"/>
    <property type="project" value="UniProtKB-KW"/>
</dbReference>
<dbReference type="RefSeq" id="WP_253762214.1">
    <property type="nucleotide sequence ID" value="NZ_JAMZDZ010000001.1"/>
</dbReference>
<dbReference type="EC" id="2.1.1.-" evidence="2"/>
<gene>
    <name evidence="2" type="ORF">ACFOZ4_40945</name>
</gene>
<dbReference type="Pfam" id="PF08241">
    <property type="entry name" value="Methyltransf_11"/>
    <property type="match status" value="1"/>
</dbReference>
<dbReference type="PANTHER" id="PTHR43861:SF1">
    <property type="entry name" value="TRANS-ACONITATE 2-METHYLTRANSFERASE"/>
    <property type="match status" value="1"/>
</dbReference>
<evidence type="ECO:0000313" key="2">
    <source>
        <dbReference type="EMBL" id="MFC4137013.1"/>
    </source>
</evidence>
<evidence type="ECO:0000313" key="3">
    <source>
        <dbReference type="Proteomes" id="UP001595816"/>
    </source>
</evidence>
<keyword evidence="3" id="KW-1185">Reference proteome</keyword>
<name>A0ABV8M3B3_9ACTN</name>
<dbReference type="GO" id="GO:0008168">
    <property type="term" value="F:methyltransferase activity"/>
    <property type="evidence" value="ECO:0007669"/>
    <property type="project" value="UniProtKB-KW"/>
</dbReference>
<dbReference type="Proteomes" id="UP001595816">
    <property type="component" value="Unassembled WGS sequence"/>
</dbReference>
<dbReference type="PANTHER" id="PTHR43861">
    <property type="entry name" value="TRANS-ACONITATE 2-METHYLTRANSFERASE-RELATED"/>
    <property type="match status" value="1"/>
</dbReference>
<dbReference type="InterPro" id="IPR013216">
    <property type="entry name" value="Methyltransf_11"/>
</dbReference>
<reference evidence="3" key="1">
    <citation type="journal article" date="2019" name="Int. J. Syst. Evol. Microbiol.">
        <title>The Global Catalogue of Microorganisms (GCM) 10K type strain sequencing project: providing services to taxonomists for standard genome sequencing and annotation.</title>
        <authorList>
            <consortium name="The Broad Institute Genomics Platform"/>
            <consortium name="The Broad Institute Genome Sequencing Center for Infectious Disease"/>
            <person name="Wu L."/>
            <person name="Ma J."/>
        </authorList>
    </citation>
    <scope>NUCLEOTIDE SEQUENCE [LARGE SCALE GENOMIC DNA]</scope>
    <source>
        <strain evidence="3">CGMCC 4.7289</strain>
    </source>
</reference>
<comment type="caution">
    <text evidence="2">The sequence shown here is derived from an EMBL/GenBank/DDBJ whole genome shotgun (WGS) entry which is preliminary data.</text>
</comment>
<keyword evidence="2" id="KW-0489">Methyltransferase</keyword>
<dbReference type="SUPFAM" id="SSF53335">
    <property type="entry name" value="S-adenosyl-L-methionine-dependent methyltransferases"/>
    <property type="match status" value="1"/>
</dbReference>
<organism evidence="2 3">
    <name type="scientific">Hamadaea flava</name>
    <dbReference type="NCBI Taxonomy" id="1742688"/>
    <lineage>
        <taxon>Bacteria</taxon>
        <taxon>Bacillati</taxon>
        <taxon>Actinomycetota</taxon>
        <taxon>Actinomycetes</taxon>
        <taxon>Micromonosporales</taxon>
        <taxon>Micromonosporaceae</taxon>
        <taxon>Hamadaea</taxon>
    </lineage>
</organism>
<proteinExistence type="predicted"/>
<dbReference type="CDD" id="cd02440">
    <property type="entry name" value="AdoMet_MTases"/>
    <property type="match status" value="1"/>
</dbReference>